<evidence type="ECO:0008006" key="3">
    <source>
        <dbReference type="Google" id="ProtNLM"/>
    </source>
</evidence>
<dbReference type="Gene3D" id="1.10.1200.10">
    <property type="entry name" value="ACP-like"/>
    <property type="match status" value="1"/>
</dbReference>
<reference evidence="1 2" key="1">
    <citation type="submission" date="2020-07" db="EMBL/GenBank/DDBJ databases">
        <title>Complete Genome Sequence of an acetic acid bacterium, Acetobacter aceti JCM20276.</title>
        <authorList>
            <person name="Hirose Y."/>
            <person name="Mihara H."/>
        </authorList>
    </citation>
    <scope>NUCLEOTIDE SEQUENCE [LARGE SCALE GENOMIC DNA]</scope>
    <source>
        <strain evidence="1 2">JCM20276</strain>
    </source>
</reference>
<sequence>MAMTPERIRKRLVRVFNTILPGKSAEEIPEATMDNTEAWDSLATLSLFTLAEEEFGIKLGLDLIGQTKSFAALEKLVTEKVG</sequence>
<dbReference type="RefSeq" id="WP_010668610.1">
    <property type="nucleotide sequence ID" value="NZ_AP023326.1"/>
</dbReference>
<dbReference type="AlphaFoldDB" id="A0A6S6PJ88"/>
<dbReference type="EMBL" id="AP023326">
    <property type="protein sequence ID" value="BCI67040.1"/>
    <property type="molecule type" value="Genomic_DNA"/>
</dbReference>
<name>A0A6S6PJ88_ACEAC</name>
<evidence type="ECO:0000313" key="2">
    <source>
        <dbReference type="Proteomes" id="UP000515220"/>
    </source>
</evidence>
<gene>
    <name evidence="1" type="ORF">AAJCM20276_16640</name>
</gene>
<proteinExistence type="predicted"/>
<protein>
    <recommendedName>
        <fullName evidence="3">Carrier domain-containing protein</fullName>
    </recommendedName>
</protein>
<evidence type="ECO:0000313" key="1">
    <source>
        <dbReference type="EMBL" id="BCI67040.1"/>
    </source>
</evidence>
<organism evidence="1 2">
    <name type="scientific">Acetobacter aceti</name>
    <dbReference type="NCBI Taxonomy" id="435"/>
    <lineage>
        <taxon>Bacteria</taxon>
        <taxon>Pseudomonadati</taxon>
        <taxon>Pseudomonadota</taxon>
        <taxon>Alphaproteobacteria</taxon>
        <taxon>Acetobacterales</taxon>
        <taxon>Acetobacteraceae</taxon>
        <taxon>Acetobacter</taxon>
        <taxon>Acetobacter subgen. Acetobacter</taxon>
    </lineage>
</organism>
<dbReference type="SUPFAM" id="SSF47336">
    <property type="entry name" value="ACP-like"/>
    <property type="match status" value="1"/>
</dbReference>
<dbReference type="InterPro" id="IPR036736">
    <property type="entry name" value="ACP-like_sf"/>
</dbReference>
<dbReference type="Proteomes" id="UP000515220">
    <property type="component" value="Chromosome"/>
</dbReference>
<accession>A0A6S6PJ88</accession>